<dbReference type="GO" id="GO:0005975">
    <property type="term" value="P:carbohydrate metabolic process"/>
    <property type="evidence" value="ECO:0007669"/>
    <property type="project" value="InterPro"/>
</dbReference>
<protein>
    <submittedName>
        <fullName evidence="2">Polysaccharide deacetylase</fullName>
    </submittedName>
</protein>
<name>A0A0A3HMJ7_9BACL</name>
<dbReference type="InterPro" id="IPR011330">
    <property type="entry name" value="Glyco_hydro/deAcase_b/a-brl"/>
</dbReference>
<dbReference type="PROSITE" id="PS51677">
    <property type="entry name" value="NODB"/>
    <property type="match status" value="1"/>
</dbReference>
<dbReference type="InterPro" id="IPR050248">
    <property type="entry name" value="Polysacc_deacetylase_ArnD"/>
</dbReference>
<dbReference type="AlphaFoldDB" id="A0A0A3HMJ7"/>
<dbReference type="SUPFAM" id="SSF88713">
    <property type="entry name" value="Glycoside hydrolase/deacetylase"/>
    <property type="match status" value="1"/>
</dbReference>
<gene>
    <name evidence="2" type="ORF">CD29_19445</name>
</gene>
<proteinExistence type="predicted"/>
<dbReference type="STRING" id="1384049.CD29_19445"/>
<reference evidence="2 3" key="1">
    <citation type="submission" date="2014-02" db="EMBL/GenBank/DDBJ databases">
        <title>Draft genome sequence of Lysinibacillus manganicus DSM 26584T.</title>
        <authorList>
            <person name="Zhang F."/>
            <person name="Wang G."/>
            <person name="Zhang L."/>
        </authorList>
    </citation>
    <scope>NUCLEOTIDE SEQUENCE [LARGE SCALE GENOMIC DNA]</scope>
    <source>
        <strain evidence="2 3">DSM 26584</strain>
    </source>
</reference>
<accession>A0A0A3HMJ7</accession>
<dbReference type="EMBL" id="JPVN01000043">
    <property type="protein sequence ID" value="KGR73609.1"/>
    <property type="molecule type" value="Genomic_DNA"/>
</dbReference>
<dbReference type="CDD" id="cd10948">
    <property type="entry name" value="CE4_BsPdaA_like"/>
    <property type="match status" value="1"/>
</dbReference>
<dbReference type="eggNOG" id="COG0726">
    <property type="taxonomic scope" value="Bacteria"/>
</dbReference>
<dbReference type="OrthoDB" id="9812065at2"/>
<dbReference type="GO" id="GO:0016020">
    <property type="term" value="C:membrane"/>
    <property type="evidence" value="ECO:0007669"/>
    <property type="project" value="TreeGrafter"/>
</dbReference>
<dbReference type="GO" id="GO:0016810">
    <property type="term" value="F:hydrolase activity, acting on carbon-nitrogen (but not peptide) bonds"/>
    <property type="evidence" value="ECO:0007669"/>
    <property type="project" value="InterPro"/>
</dbReference>
<evidence type="ECO:0000259" key="1">
    <source>
        <dbReference type="PROSITE" id="PS51677"/>
    </source>
</evidence>
<dbReference type="InterPro" id="IPR014235">
    <property type="entry name" value="Spore_PdaA"/>
</dbReference>
<sequence>MKQKRYIPYILFLITILAISFILLPTSALAKEYSWGFKKSTNGQPVDIGGELENVVKKYDAIYKGKPDKKVIYLTFDNGFENGYTESILDTLKKENVPATFFLTGHYVKSATDLVKRMINDGHIIGNHSYGHPNMARLSEEKMVEEWKDFDNILKELTGVERTHYARPPEGIFSEKVLEVGNKHGYRHMFWSIAFMDWDRNSTKGGDYAYNELMKQLHPGAVILMHTVAKHNAEGLPRFIQEAKKQGYTFDSLDNLVLDHALESKKN</sequence>
<dbReference type="NCBIfam" id="TIGR02884">
    <property type="entry name" value="spore_pdaA"/>
    <property type="match status" value="1"/>
</dbReference>
<dbReference type="Gene3D" id="3.20.20.370">
    <property type="entry name" value="Glycoside hydrolase/deacetylase"/>
    <property type="match status" value="1"/>
</dbReference>
<evidence type="ECO:0000313" key="2">
    <source>
        <dbReference type="EMBL" id="KGR73609.1"/>
    </source>
</evidence>
<organism evidence="2 3">
    <name type="scientific">Ureibacillus manganicus DSM 26584</name>
    <dbReference type="NCBI Taxonomy" id="1384049"/>
    <lineage>
        <taxon>Bacteria</taxon>
        <taxon>Bacillati</taxon>
        <taxon>Bacillota</taxon>
        <taxon>Bacilli</taxon>
        <taxon>Bacillales</taxon>
        <taxon>Caryophanaceae</taxon>
        <taxon>Ureibacillus</taxon>
    </lineage>
</organism>
<dbReference type="Proteomes" id="UP000030416">
    <property type="component" value="Unassembled WGS sequence"/>
</dbReference>
<dbReference type="PANTHER" id="PTHR10587:SF78">
    <property type="entry name" value="PEPTIDOGLYCAN-N-ACETYLMURAMIC ACID DEACETYLASE PDAA"/>
    <property type="match status" value="1"/>
</dbReference>
<feature type="domain" description="NodB homology" evidence="1">
    <location>
        <begin position="70"/>
        <end position="251"/>
    </location>
</feature>
<evidence type="ECO:0000313" key="3">
    <source>
        <dbReference type="Proteomes" id="UP000030416"/>
    </source>
</evidence>
<dbReference type="Pfam" id="PF01522">
    <property type="entry name" value="Polysacc_deac_1"/>
    <property type="match status" value="1"/>
</dbReference>
<dbReference type="RefSeq" id="WP_036190350.1">
    <property type="nucleotide sequence ID" value="NZ_AVDA01000043.1"/>
</dbReference>
<dbReference type="InterPro" id="IPR002509">
    <property type="entry name" value="NODB_dom"/>
</dbReference>
<keyword evidence="3" id="KW-1185">Reference proteome</keyword>
<comment type="caution">
    <text evidence="2">The sequence shown here is derived from an EMBL/GenBank/DDBJ whole genome shotgun (WGS) entry which is preliminary data.</text>
</comment>
<dbReference type="PANTHER" id="PTHR10587">
    <property type="entry name" value="GLYCOSYL TRANSFERASE-RELATED"/>
    <property type="match status" value="1"/>
</dbReference>